<evidence type="ECO:0000256" key="1">
    <source>
        <dbReference type="SAM" id="Phobius"/>
    </source>
</evidence>
<accession>A0A822E2X9</accession>
<feature type="transmembrane region" description="Helical" evidence="1">
    <location>
        <begin position="17"/>
        <end position="40"/>
    </location>
</feature>
<keyword evidence="1" id="KW-0472">Membrane</keyword>
<reference evidence="2" key="1">
    <citation type="submission" date="2021-02" db="EMBL/GenBank/DDBJ databases">
        <authorList>
            <person name="Nowell W R."/>
        </authorList>
    </citation>
    <scope>NUCLEOTIDE SEQUENCE</scope>
</reference>
<proteinExistence type="predicted"/>
<dbReference type="EMBL" id="CAJOBR010068006">
    <property type="protein sequence ID" value="CAF5090689.1"/>
    <property type="molecule type" value="Genomic_DNA"/>
</dbReference>
<gene>
    <name evidence="2" type="ORF">QYT958_LOCUS44318</name>
</gene>
<name>A0A822E2X9_9BILA</name>
<feature type="non-terminal residue" evidence="2">
    <location>
        <position position="1"/>
    </location>
</feature>
<sequence>GFLFTGLSSSESLLLELAAFFITGVGADLVTASIGFVFFLSSSDDESDDESFFFEIRAVACANTTGFLAGGAKATRK</sequence>
<keyword evidence="1" id="KW-0812">Transmembrane</keyword>
<evidence type="ECO:0000313" key="3">
    <source>
        <dbReference type="Proteomes" id="UP000663848"/>
    </source>
</evidence>
<dbReference type="AlphaFoldDB" id="A0A822E2X9"/>
<evidence type="ECO:0000313" key="2">
    <source>
        <dbReference type="EMBL" id="CAF5090689.1"/>
    </source>
</evidence>
<protein>
    <submittedName>
        <fullName evidence="2">Uncharacterized protein</fullName>
    </submittedName>
</protein>
<comment type="caution">
    <text evidence="2">The sequence shown here is derived from an EMBL/GenBank/DDBJ whole genome shotgun (WGS) entry which is preliminary data.</text>
</comment>
<organism evidence="2 3">
    <name type="scientific">Rotaria socialis</name>
    <dbReference type="NCBI Taxonomy" id="392032"/>
    <lineage>
        <taxon>Eukaryota</taxon>
        <taxon>Metazoa</taxon>
        <taxon>Spiralia</taxon>
        <taxon>Gnathifera</taxon>
        <taxon>Rotifera</taxon>
        <taxon>Eurotatoria</taxon>
        <taxon>Bdelloidea</taxon>
        <taxon>Philodinida</taxon>
        <taxon>Philodinidae</taxon>
        <taxon>Rotaria</taxon>
    </lineage>
</organism>
<dbReference type="Proteomes" id="UP000663848">
    <property type="component" value="Unassembled WGS sequence"/>
</dbReference>
<keyword evidence="1" id="KW-1133">Transmembrane helix</keyword>